<name>A0ABW4K067_9HYPH</name>
<dbReference type="SUPFAM" id="SSF53474">
    <property type="entry name" value="alpha/beta-Hydrolases"/>
    <property type="match status" value="1"/>
</dbReference>
<protein>
    <submittedName>
        <fullName evidence="1">Uncharacterized protein</fullName>
    </submittedName>
</protein>
<sequence length="350" mass="38026">MLDQRWHPGDSGILVVVFSQVRIPAGKFGLERLFQRTRHSCLFLNDLSGGWYRGLDETIDAAVSNALARPGSRPGTAPTRIIYYGSSMGGYGALRTALRRGDGDLHAFGTELCLGRPGSRSLAAGVTASGLAHDLPEAHPDTARRTLRLYFGCFDGTDALNAARAADLLPQALLHCLASTHGSHDHLYTLNLIRRITGTFQRDPETELASKGLILHPSLAALTDFGQLFERFATGECPAPETLSALPEFDRNPGMRALAAEFEARAGQTEAALCRLELLEREIDADPVWQGLPKRWRKKLPLRRVEILRDSGDPVRARAALQAACTTFPVDDQMVALGATLGLALHVKSS</sequence>
<evidence type="ECO:0000313" key="1">
    <source>
        <dbReference type="EMBL" id="MFD1697132.1"/>
    </source>
</evidence>
<comment type="caution">
    <text evidence="1">The sequence shown here is derived from an EMBL/GenBank/DDBJ whole genome shotgun (WGS) entry which is preliminary data.</text>
</comment>
<gene>
    <name evidence="1" type="ORF">ACFSC7_16560</name>
</gene>
<evidence type="ECO:0000313" key="2">
    <source>
        <dbReference type="Proteomes" id="UP001597327"/>
    </source>
</evidence>
<dbReference type="InterPro" id="IPR029058">
    <property type="entry name" value="AB_hydrolase_fold"/>
</dbReference>
<accession>A0ABW4K067</accession>
<keyword evidence="2" id="KW-1185">Reference proteome</keyword>
<dbReference type="Proteomes" id="UP001597327">
    <property type="component" value="Unassembled WGS sequence"/>
</dbReference>
<proteinExistence type="predicted"/>
<dbReference type="EMBL" id="JBHUFA010000014">
    <property type="protein sequence ID" value="MFD1697132.1"/>
    <property type="molecule type" value="Genomic_DNA"/>
</dbReference>
<dbReference type="Gene3D" id="3.40.50.1820">
    <property type="entry name" value="alpha/beta hydrolase"/>
    <property type="match status" value="1"/>
</dbReference>
<reference evidence="2" key="1">
    <citation type="journal article" date="2019" name="Int. J. Syst. Evol. Microbiol.">
        <title>The Global Catalogue of Microorganisms (GCM) 10K type strain sequencing project: providing services to taxonomists for standard genome sequencing and annotation.</title>
        <authorList>
            <consortium name="The Broad Institute Genomics Platform"/>
            <consortium name="The Broad Institute Genome Sequencing Center for Infectious Disease"/>
            <person name="Wu L."/>
            <person name="Ma J."/>
        </authorList>
    </citation>
    <scope>NUCLEOTIDE SEQUENCE [LARGE SCALE GENOMIC DNA]</scope>
    <source>
        <strain evidence="2">JCM 3369</strain>
    </source>
</reference>
<organism evidence="1 2">
    <name type="scientific">Roseibium aestuarii</name>
    <dbReference type="NCBI Taxonomy" id="2600299"/>
    <lineage>
        <taxon>Bacteria</taxon>
        <taxon>Pseudomonadati</taxon>
        <taxon>Pseudomonadota</taxon>
        <taxon>Alphaproteobacteria</taxon>
        <taxon>Hyphomicrobiales</taxon>
        <taxon>Stappiaceae</taxon>
        <taxon>Roseibium</taxon>
    </lineage>
</organism>
<dbReference type="RefSeq" id="WP_149893953.1">
    <property type="nucleotide sequence ID" value="NZ_JBHUFA010000014.1"/>
</dbReference>